<keyword evidence="3 6" id="KW-1133">Transmembrane helix</keyword>
<keyword evidence="9" id="KW-1185">Reference proteome</keyword>
<reference evidence="8" key="1">
    <citation type="submission" date="2021-04" db="EMBL/GenBank/DDBJ databases">
        <title>Genome seq and assembly of Streptomyces sp. RG38.</title>
        <authorList>
            <person name="Chhetri G."/>
        </authorList>
    </citation>
    <scope>NUCLEOTIDE SEQUENCE</scope>
    <source>
        <strain evidence="8">RG38</strain>
    </source>
</reference>
<evidence type="ECO:0000256" key="6">
    <source>
        <dbReference type="SAM" id="Phobius"/>
    </source>
</evidence>
<feature type="domain" description="Major facilitator superfamily (MFS) profile" evidence="7">
    <location>
        <begin position="35"/>
        <end position="447"/>
    </location>
</feature>
<evidence type="ECO:0000313" key="8">
    <source>
        <dbReference type="EMBL" id="MBQ0825255.1"/>
    </source>
</evidence>
<dbReference type="PANTHER" id="PTHR11662:SF450">
    <property type="entry name" value="BLR1003 PROTEIN"/>
    <property type="match status" value="1"/>
</dbReference>
<comment type="subcellular location">
    <subcellularLocation>
        <location evidence="1">Cell membrane</location>
        <topology evidence="1">Multi-pass membrane protein</topology>
    </subcellularLocation>
</comment>
<feature type="transmembrane region" description="Helical" evidence="6">
    <location>
        <begin position="388"/>
        <end position="411"/>
    </location>
</feature>
<dbReference type="InterPro" id="IPR020846">
    <property type="entry name" value="MFS_dom"/>
</dbReference>
<dbReference type="Gene3D" id="1.20.1250.20">
    <property type="entry name" value="MFS general substrate transporter like domains"/>
    <property type="match status" value="2"/>
</dbReference>
<accession>A0A940XBD5</accession>
<dbReference type="Pfam" id="PF07690">
    <property type="entry name" value="MFS_1"/>
    <property type="match status" value="1"/>
</dbReference>
<feature type="transmembrane region" description="Helical" evidence="6">
    <location>
        <begin position="70"/>
        <end position="93"/>
    </location>
</feature>
<comment type="caution">
    <text evidence="8">The sequence shown here is derived from an EMBL/GenBank/DDBJ whole genome shotgun (WGS) entry which is preliminary data.</text>
</comment>
<dbReference type="InterPro" id="IPR050382">
    <property type="entry name" value="MFS_Na/Anion_cotransporter"/>
</dbReference>
<dbReference type="PANTHER" id="PTHR11662">
    <property type="entry name" value="SOLUTE CARRIER FAMILY 17"/>
    <property type="match status" value="1"/>
</dbReference>
<dbReference type="GO" id="GO:0022857">
    <property type="term" value="F:transmembrane transporter activity"/>
    <property type="evidence" value="ECO:0007669"/>
    <property type="project" value="InterPro"/>
</dbReference>
<name>A0A940XBD5_9ACTN</name>
<evidence type="ECO:0000256" key="4">
    <source>
        <dbReference type="ARBA" id="ARBA00023136"/>
    </source>
</evidence>
<feature type="transmembrane region" description="Helical" evidence="6">
    <location>
        <begin position="355"/>
        <end position="376"/>
    </location>
</feature>
<gene>
    <name evidence="8" type="ORF">J5Y05_01815</name>
</gene>
<feature type="region of interest" description="Disordered" evidence="5">
    <location>
        <begin position="1"/>
        <end position="22"/>
    </location>
</feature>
<dbReference type="InterPro" id="IPR036259">
    <property type="entry name" value="MFS_trans_sf"/>
</dbReference>
<evidence type="ECO:0000256" key="5">
    <source>
        <dbReference type="SAM" id="MobiDB-lite"/>
    </source>
</evidence>
<dbReference type="RefSeq" id="WP_210867944.1">
    <property type="nucleotide sequence ID" value="NZ_JAGPNL010000001.1"/>
</dbReference>
<sequence length="456" mass="47967">MTQQLAASASVPQVADPADPRHWTPGKRTSYGWLMAVMLLVLMMISWADKAILGIVAVPVMRELHITPQQFGLLGSAVFFLFGVAQLVAAPIANRVKSKWFLLALCLIWAVAQVPVFVFASLPALWFSRVLLGAGEGPLAPIMMHAVYQWFPRKKGATPAALASSGVTLGIVCFAPVLSWIAADFGWRATFVFLAGIGVVWAVLWLVVGKEGPYTSERAEAEIEGTAPVASGPAADVTPAVAPVPYRKTFLTPSWLLAVVCSFLGYWTFALATSWLPTYYEKVLGYSTQHAGSMIVFPALWGAAATVGLSWVTQHLDVRGVRTRVSRGVVLSGATVFSGLALLCGALVSPGTLSVVAFTFGFGTAPALFAVTYLVAAEMTTVGQRGAVLQVTNALLSAGGLFAPAIAGFLVGSAATAAAGFTHAFLLTALLLVAAGALSLLLIDQQRDRARMGLTG</sequence>
<evidence type="ECO:0000256" key="2">
    <source>
        <dbReference type="ARBA" id="ARBA00022692"/>
    </source>
</evidence>
<feature type="transmembrane region" description="Helical" evidence="6">
    <location>
        <begin position="160"/>
        <end position="183"/>
    </location>
</feature>
<keyword evidence="4 6" id="KW-0472">Membrane</keyword>
<feature type="transmembrane region" description="Helical" evidence="6">
    <location>
        <begin position="189"/>
        <end position="208"/>
    </location>
</feature>
<proteinExistence type="predicted"/>
<dbReference type="InterPro" id="IPR011701">
    <property type="entry name" value="MFS"/>
</dbReference>
<feature type="compositionally biased region" description="Polar residues" evidence="5">
    <location>
        <begin position="1"/>
        <end position="11"/>
    </location>
</feature>
<organism evidence="8 9">
    <name type="scientific">Streptomyces tagetis</name>
    <dbReference type="NCBI Taxonomy" id="2820809"/>
    <lineage>
        <taxon>Bacteria</taxon>
        <taxon>Bacillati</taxon>
        <taxon>Actinomycetota</taxon>
        <taxon>Actinomycetes</taxon>
        <taxon>Kitasatosporales</taxon>
        <taxon>Streptomycetaceae</taxon>
        <taxon>Streptomyces</taxon>
    </lineage>
</organism>
<feature type="transmembrane region" description="Helical" evidence="6">
    <location>
        <begin position="31"/>
        <end position="58"/>
    </location>
</feature>
<evidence type="ECO:0000313" key="9">
    <source>
        <dbReference type="Proteomes" id="UP000677875"/>
    </source>
</evidence>
<feature type="transmembrane region" description="Helical" evidence="6">
    <location>
        <begin position="255"/>
        <end position="275"/>
    </location>
</feature>
<keyword evidence="2 6" id="KW-0812">Transmembrane</keyword>
<feature type="transmembrane region" description="Helical" evidence="6">
    <location>
        <begin position="328"/>
        <end position="349"/>
    </location>
</feature>
<dbReference type="EMBL" id="JAGPNL010000001">
    <property type="protein sequence ID" value="MBQ0825255.1"/>
    <property type="molecule type" value="Genomic_DNA"/>
</dbReference>
<feature type="transmembrane region" description="Helical" evidence="6">
    <location>
        <begin position="295"/>
        <end position="316"/>
    </location>
</feature>
<dbReference type="PROSITE" id="PS50850">
    <property type="entry name" value="MFS"/>
    <property type="match status" value="1"/>
</dbReference>
<dbReference type="Proteomes" id="UP000677875">
    <property type="component" value="Unassembled WGS sequence"/>
</dbReference>
<dbReference type="AlphaFoldDB" id="A0A940XBD5"/>
<evidence type="ECO:0000256" key="3">
    <source>
        <dbReference type="ARBA" id="ARBA00022989"/>
    </source>
</evidence>
<dbReference type="SUPFAM" id="SSF103473">
    <property type="entry name" value="MFS general substrate transporter"/>
    <property type="match status" value="1"/>
</dbReference>
<feature type="transmembrane region" description="Helical" evidence="6">
    <location>
        <begin position="126"/>
        <end position="148"/>
    </location>
</feature>
<protein>
    <submittedName>
        <fullName evidence="8">MFS transporter</fullName>
    </submittedName>
</protein>
<evidence type="ECO:0000256" key="1">
    <source>
        <dbReference type="ARBA" id="ARBA00004651"/>
    </source>
</evidence>
<feature type="transmembrane region" description="Helical" evidence="6">
    <location>
        <begin position="423"/>
        <end position="443"/>
    </location>
</feature>
<evidence type="ECO:0000259" key="7">
    <source>
        <dbReference type="PROSITE" id="PS50850"/>
    </source>
</evidence>
<feature type="transmembrane region" description="Helical" evidence="6">
    <location>
        <begin position="100"/>
        <end position="120"/>
    </location>
</feature>
<dbReference type="GO" id="GO:0005886">
    <property type="term" value="C:plasma membrane"/>
    <property type="evidence" value="ECO:0007669"/>
    <property type="project" value="UniProtKB-SubCell"/>
</dbReference>